<dbReference type="Ensembl" id="ENSDCDT00010065975.1">
    <property type="protein sequence ID" value="ENSDCDP00010055376.1"/>
    <property type="gene ID" value="ENSDCDG00010031779.1"/>
</dbReference>
<dbReference type="GeneTree" id="ENSGT00940000170279"/>
<dbReference type="PANTHER" id="PTHR22910:SF6">
    <property type="entry name" value="PROTEIN MGARP"/>
    <property type="match status" value="1"/>
</dbReference>
<reference evidence="2" key="2">
    <citation type="submission" date="2025-08" db="UniProtKB">
        <authorList>
            <consortium name="Ensembl"/>
        </authorList>
    </citation>
    <scope>IDENTIFICATION</scope>
</reference>
<evidence type="ECO:0000256" key="1">
    <source>
        <dbReference type="SAM" id="MobiDB-lite"/>
    </source>
</evidence>
<dbReference type="InterPro" id="IPR026093">
    <property type="entry name" value="MGARP"/>
</dbReference>
<accession>A0AAY4EE93</accession>
<dbReference type="GO" id="GO:1904115">
    <property type="term" value="C:axon cytoplasm"/>
    <property type="evidence" value="ECO:0007669"/>
    <property type="project" value="GOC"/>
</dbReference>
<proteinExistence type="predicted"/>
<sequence length="96" mass="10629">MVIRNLIPQKTAPLYANLHPPALQAEVVPRRTMSSSVPGGSGENIVYALLCGGAYSTVKTDHARYTHRITEIQARPKAQWEPKPWPPKGKFCSDMT</sequence>
<reference evidence="2 3" key="1">
    <citation type="submission" date="2020-06" db="EMBL/GenBank/DDBJ databases">
        <authorList>
            <consortium name="Wellcome Sanger Institute Data Sharing"/>
        </authorList>
    </citation>
    <scope>NUCLEOTIDE SEQUENCE [LARGE SCALE GENOMIC DNA]</scope>
</reference>
<name>A0AAY4EE93_9TELE</name>
<evidence type="ECO:0000313" key="3">
    <source>
        <dbReference type="Proteomes" id="UP000694580"/>
    </source>
</evidence>
<protein>
    <submittedName>
        <fullName evidence="2">Uncharacterized protein</fullName>
    </submittedName>
</protein>
<keyword evidence="3" id="KW-1185">Reference proteome</keyword>
<organism evidence="2 3">
    <name type="scientific">Denticeps clupeoides</name>
    <name type="common">denticle herring</name>
    <dbReference type="NCBI Taxonomy" id="299321"/>
    <lineage>
        <taxon>Eukaryota</taxon>
        <taxon>Metazoa</taxon>
        <taxon>Chordata</taxon>
        <taxon>Craniata</taxon>
        <taxon>Vertebrata</taxon>
        <taxon>Euteleostomi</taxon>
        <taxon>Actinopterygii</taxon>
        <taxon>Neopterygii</taxon>
        <taxon>Teleostei</taxon>
        <taxon>Clupei</taxon>
        <taxon>Clupeiformes</taxon>
        <taxon>Denticipitoidei</taxon>
        <taxon>Denticipitidae</taxon>
        <taxon>Denticeps</taxon>
    </lineage>
</organism>
<dbReference type="AlphaFoldDB" id="A0AAY4EE93"/>
<evidence type="ECO:0000313" key="2">
    <source>
        <dbReference type="Ensembl" id="ENSDCDP00010055376.1"/>
    </source>
</evidence>
<dbReference type="GO" id="GO:0008089">
    <property type="term" value="P:anterograde axonal transport"/>
    <property type="evidence" value="ECO:0007669"/>
    <property type="project" value="InterPro"/>
</dbReference>
<dbReference type="GO" id="GO:0005739">
    <property type="term" value="C:mitochondrion"/>
    <property type="evidence" value="ECO:0007669"/>
    <property type="project" value="InterPro"/>
</dbReference>
<reference evidence="2" key="3">
    <citation type="submission" date="2025-09" db="UniProtKB">
        <authorList>
            <consortium name="Ensembl"/>
        </authorList>
    </citation>
    <scope>IDENTIFICATION</scope>
</reference>
<dbReference type="Proteomes" id="UP000694580">
    <property type="component" value="Chromosome 18"/>
</dbReference>
<dbReference type="PANTHER" id="PTHR22910">
    <property type="entry name" value="PROTEIN MGARP"/>
    <property type="match status" value="1"/>
</dbReference>
<feature type="region of interest" description="Disordered" evidence="1">
    <location>
        <begin position="76"/>
        <end position="96"/>
    </location>
</feature>